<keyword evidence="3" id="KW-1185">Reference proteome</keyword>
<accession>A0AAE1D1X7</accession>
<reference evidence="2" key="1">
    <citation type="journal article" date="2023" name="G3 (Bethesda)">
        <title>A reference genome for the long-term kleptoplast-retaining sea slug Elysia crispata morphotype clarki.</title>
        <authorList>
            <person name="Eastman K.E."/>
            <person name="Pendleton A.L."/>
            <person name="Shaikh M.A."/>
            <person name="Suttiyut T."/>
            <person name="Ogas R."/>
            <person name="Tomko P."/>
            <person name="Gavelis G."/>
            <person name="Widhalm J.R."/>
            <person name="Wisecaver J.H."/>
        </authorList>
    </citation>
    <scope>NUCLEOTIDE SEQUENCE</scope>
    <source>
        <strain evidence="2">ECLA1</strain>
    </source>
</reference>
<dbReference type="PANTHER" id="PTHR10513">
    <property type="entry name" value="DEOXYNUCLEOSIDE KINASE"/>
    <property type="match status" value="1"/>
</dbReference>
<evidence type="ECO:0000313" key="2">
    <source>
        <dbReference type="EMBL" id="KAK3751022.1"/>
    </source>
</evidence>
<proteinExistence type="predicted"/>
<gene>
    <name evidence="2" type="ORF">RRG08_044600</name>
</gene>
<dbReference type="Proteomes" id="UP001283361">
    <property type="component" value="Unassembled WGS sequence"/>
</dbReference>
<dbReference type="GO" id="GO:0005739">
    <property type="term" value="C:mitochondrion"/>
    <property type="evidence" value="ECO:0007669"/>
    <property type="project" value="TreeGrafter"/>
</dbReference>
<dbReference type="SUPFAM" id="SSF52540">
    <property type="entry name" value="P-loop containing nucleoside triphosphate hydrolases"/>
    <property type="match status" value="1"/>
</dbReference>
<protein>
    <recommendedName>
        <fullName evidence="1">Deoxynucleoside kinase domain-containing protein</fullName>
    </recommendedName>
</protein>
<dbReference type="AlphaFoldDB" id="A0AAE1D1X7"/>
<feature type="domain" description="Deoxynucleoside kinase" evidence="1">
    <location>
        <begin position="106"/>
        <end position="299"/>
    </location>
</feature>
<dbReference type="EMBL" id="JAWDGP010005840">
    <property type="protein sequence ID" value="KAK3751022.1"/>
    <property type="molecule type" value="Genomic_DNA"/>
</dbReference>
<sequence>MINLVPFTPVLLNTRNFRQTVSLCRASNLALLWREYQVQRSFKIHTRRSYRIPEICRSETRRKLRLPDPNIFSAKMRHLNECHSQLELVEETKLPAKIRPQNVTVAVEGNIGSGKSTLLKHFENLPYCEVVEEPLDQWTNLEGHNALGLLYENPERWSFSFNMYAQLTRIDMHLKPHTLPVKMLERSLFSTRYCFVQNDYMSKTINPFEFSVFSQWFDFLTSSGKANLDLIVYLRADPSTCYERLRKRSRKEEAVVPFSLIESLHKLHDEWLLEKKYPVPAPVLVLDANHDLDAMKEVYKVRSQEILCGYH</sequence>
<dbReference type="Pfam" id="PF01712">
    <property type="entry name" value="dNK"/>
    <property type="match status" value="1"/>
</dbReference>
<organism evidence="2 3">
    <name type="scientific">Elysia crispata</name>
    <name type="common">lettuce slug</name>
    <dbReference type="NCBI Taxonomy" id="231223"/>
    <lineage>
        <taxon>Eukaryota</taxon>
        <taxon>Metazoa</taxon>
        <taxon>Spiralia</taxon>
        <taxon>Lophotrochozoa</taxon>
        <taxon>Mollusca</taxon>
        <taxon>Gastropoda</taxon>
        <taxon>Heterobranchia</taxon>
        <taxon>Euthyneura</taxon>
        <taxon>Panpulmonata</taxon>
        <taxon>Sacoglossa</taxon>
        <taxon>Placobranchoidea</taxon>
        <taxon>Plakobranchidae</taxon>
        <taxon>Elysia</taxon>
    </lineage>
</organism>
<dbReference type="GO" id="GO:0019136">
    <property type="term" value="F:deoxynucleoside kinase activity"/>
    <property type="evidence" value="ECO:0007669"/>
    <property type="project" value="TreeGrafter"/>
</dbReference>
<dbReference type="InterPro" id="IPR031314">
    <property type="entry name" value="DNK_dom"/>
</dbReference>
<dbReference type="InterPro" id="IPR050566">
    <property type="entry name" value="Deoxyribonucleoside_kinase"/>
</dbReference>
<dbReference type="CDD" id="cd01673">
    <property type="entry name" value="dNK"/>
    <property type="match status" value="1"/>
</dbReference>
<dbReference type="PANTHER" id="PTHR10513:SF24">
    <property type="entry name" value="THYMIDINE KINASE 2, MITOCHONDRIAL"/>
    <property type="match status" value="1"/>
</dbReference>
<name>A0AAE1D1X7_9GAST</name>
<dbReference type="Gene3D" id="3.40.50.300">
    <property type="entry name" value="P-loop containing nucleotide triphosphate hydrolases"/>
    <property type="match status" value="1"/>
</dbReference>
<dbReference type="FunFam" id="3.40.50.300:FF:001571">
    <property type="entry name" value="Deoxynucleoside kinase"/>
    <property type="match status" value="1"/>
</dbReference>
<dbReference type="InterPro" id="IPR027417">
    <property type="entry name" value="P-loop_NTPase"/>
</dbReference>
<evidence type="ECO:0000259" key="1">
    <source>
        <dbReference type="Pfam" id="PF01712"/>
    </source>
</evidence>
<evidence type="ECO:0000313" key="3">
    <source>
        <dbReference type="Proteomes" id="UP001283361"/>
    </source>
</evidence>
<comment type="caution">
    <text evidence="2">The sequence shown here is derived from an EMBL/GenBank/DDBJ whole genome shotgun (WGS) entry which is preliminary data.</text>
</comment>